<dbReference type="GO" id="GO:0046872">
    <property type="term" value="F:metal ion binding"/>
    <property type="evidence" value="ECO:0007669"/>
    <property type="project" value="UniProtKB-KW"/>
</dbReference>
<dbReference type="GO" id="GO:0005739">
    <property type="term" value="C:mitochondrion"/>
    <property type="evidence" value="ECO:0007669"/>
    <property type="project" value="UniProtKB-SubCell"/>
</dbReference>
<evidence type="ECO:0000256" key="3">
    <source>
        <dbReference type="ARBA" id="ARBA00022723"/>
    </source>
</evidence>
<evidence type="ECO:0000256" key="10">
    <source>
        <dbReference type="RuleBase" id="RU364074"/>
    </source>
</evidence>
<dbReference type="Pfam" id="PF02780">
    <property type="entry name" value="Transketolase_C"/>
    <property type="match status" value="1"/>
</dbReference>
<dbReference type="PANTHER" id="PTHR11624">
    <property type="entry name" value="DEHYDROGENASE RELATED"/>
    <property type="match status" value="1"/>
</dbReference>
<dbReference type="PANTHER" id="PTHR11624:SF96">
    <property type="entry name" value="PYRUVATE DEHYDROGENASE E1 COMPONENT SUBUNIT BETA, MITOCHONDRIAL"/>
    <property type="match status" value="1"/>
</dbReference>
<dbReference type="NCBIfam" id="NF008854">
    <property type="entry name" value="PRK11892.1"/>
    <property type="match status" value="1"/>
</dbReference>
<keyword evidence="3" id="KW-0479">Metal-binding</keyword>
<keyword evidence="13" id="KW-1185">Reference proteome</keyword>
<evidence type="ECO:0000256" key="6">
    <source>
        <dbReference type="ARBA" id="ARBA00023002"/>
    </source>
</evidence>
<evidence type="ECO:0000256" key="8">
    <source>
        <dbReference type="ARBA" id="ARBA00023128"/>
    </source>
</evidence>
<dbReference type="FunFam" id="3.40.50.920:FF:000001">
    <property type="entry name" value="Pyruvate dehydrogenase E1 beta subunit"/>
    <property type="match status" value="1"/>
</dbReference>
<organism evidence="12 13">
    <name type="scientific">Malassezia caprae</name>
    <dbReference type="NCBI Taxonomy" id="1381934"/>
    <lineage>
        <taxon>Eukaryota</taxon>
        <taxon>Fungi</taxon>
        <taxon>Dikarya</taxon>
        <taxon>Basidiomycota</taxon>
        <taxon>Ustilaginomycotina</taxon>
        <taxon>Malasseziomycetes</taxon>
        <taxon>Malasseziales</taxon>
        <taxon>Malasseziaceae</taxon>
        <taxon>Malassezia</taxon>
    </lineage>
</organism>
<protein>
    <recommendedName>
        <fullName evidence="10">Pyruvate dehydrogenase E1 component subunit beta</fullName>
        <ecNumber evidence="10">1.2.4.1</ecNumber>
    </recommendedName>
</protein>
<dbReference type="SMART" id="SM00861">
    <property type="entry name" value="Transket_pyr"/>
    <property type="match status" value="1"/>
</dbReference>
<dbReference type="NCBIfam" id="NF006667">
    <property type="entry name" value="PRK09212.1"/>
    <property type="match status" value="1"/>
</dbReference>
<reference evidence="12" key="1">
    <citation type="submission" date="2023-03" db="EMBL/GenBank/DDBJ databases">
        <title>Mating type loci evolution in Malassezia.</title>
        <authorList>
            <person name="Coelho M.A."/>
        </authorList>
    </citation>
    <scope>NUCLEOTIDE SEQUENCE</scope>
    <source>
        <strain evidence="12">CBS 10434</strain>
    </source>
</reference>
<evidence type="ECO:0000313" key="13">
    <source>
        <dbReference type="Proteomes" id="UP001220961"/>
    </source>
</evidence>
<gene>
    <name evidence="12" type="primary">PDB1</name>
    <name evidence="12" type="ORF">MCAP1_002268</name>
</gene>
<feature type="domain" description="Transketolase-like pyrimidine-binding" evidence="11">
    <location>
        <begin position="29"/>
        <end position="204"/>
    </location>
</feature>
<dbReference type="InterPro" id="IPR009014">
    <property type="entry name" value="Transketo_C/PFOR_II"/>
</dbReference>
<proteinExistence type="predicted"/>
<dbReference type="InterPro" id="IPR027110">
    <property type="entry name" value="PDHB_mito-type"/>
</dbReference>
<dbReference type="InterPro" id="IPR029061">
    <property type="entry name" value="THDP-binding"/>
</dbReference>
<dbReference type="InterPro" id="IPR005475">
    <property type="entry name" value="Transketolase-like_Pyr-bd"/>
</dbReference>
<evidence type="ECO:0000256" key="1">
    <source>
        <dbReference type="ARBA" id="ARBA00001964"/>
    </source>
</evidence>
<dbReference type="EC" id="1.2.4.1" evidence="10"/>
<keyword evidence="5" id="KW-0630">Potassium</keyword>
<dbReference type="Proteomes" id="UP001220961">
    <property type="component" value="Chromosome 4"/>
</dbReference>
<keyword evidence="6 10" id="KW-0560">Oxidoreductase</keyword>
<dbReference type="Gene3D" id="3.40.50.970">
    <property type="match status" value="1"/>
</dbReference>
<keyword evidence="9 10" id="KW-0670">Pyruvate</keyword>
<dbReference type="InterPro" id="IPR033248">
    <property type="entry name" value="Transketolase_C"/>
</dbReference>
<dbReference type="GO" id="GO:0006086">
    <property type="term" value="P:pyruvate decarboxylation to acetyl-CoA"/>
    <property type="evidence" value="ECO:0007669"/>
    <property type="project" value="InterPro"/>
</dbReference>
<dbReference type="FunFam" id="3.40.50.970:FF:000006">
    <property type="entry name" value="Pyruvate dehydrogenase E1 component subunit beta"/>
    <property type="match status" value="1"/>
</dbReference>
<evidence type="ECO:0000256" key="9">
    <source>
        <dbReference type="ARBA" id="ARBA00023317"/>
    </source>
</evidence>
<dbReference type="Gene3D" id="3.40.50.920">
    <property type="match status" value="1"/>
</dbReference>
<name>A0AAF0E801_9BASI</name>
<keyword evidence="8" id="KW-0496">Mitochondrion</keyword>
<comment type="function">
    <text evidence="10">The pyruvate dehydrogenase complex catalyzes the overall conversion of pyruvate to acetyl-CoA and CO2.</text>
</comment>
<dbReference type="CDD" id="cd07036">
    <property type="entry name" value="TPP_PYR_E1-PDHc-beta_like"/>
    <property type="match status" value="1"/>
</dbReference>
<dbReference type="SUPFAM" id="SSF52922">
    <property type="entry name" value="TK C-terminal domain-like"/>
    <property type="match status" value="1"/>
</dbReference>
<dbReference type="SUPFAM" id="SSF52518">
    <property type="entry name" value="Thiamin diphosphate-binding fold (THDP-binding)"/>
    <property type="match status" value="1"/>
</dbReference>
<evidence type="ECO:0000256" key="5">
    <source>
        <dbReference type="ARBA" id="ARBA00022958"/>
    </source>
</evidence>
<dbReference type="AlphaFoldDB" id="A0AAF0E801"/>
<accession>A0AAF0E801</accession>
<dbReference type="EMBL" id="CP119911">
    <property type="protein sequence ID" value="WFD20024.1"/>
    <property type="molecule type" value="Genomic_DNA"/>
</dbReference>
<evidence type="ECO:0000256" key="4">
    <source>
        <dbReference type="ARBA" id="ARBA00022946"/>
    </source>
</evidence>
<comment type="catalytic activity">
    <reaction evidence="10">
        <text>N(6)-[(R)-lipoyl]-L-lysyl-[protein] + pyruvate + H(+) = N(6)-[(R)-S(8)-acetyldihydrolipoyl]-L-lysyl-[protein] + CO2</text>
        <dbReference type="Rhea" id="RHEA:19189"/>
        <dbReference type="Rhea" id="RHEA-COMP:10474"/>
        <dbReference type="Rhea" id="RHEA-COMP:10478"/>
        <dbReference type="ChEBI" id="CHEBI:15361"/>
        <dbReference type="ChEBI" id="CHEBI:15378"/>
        <dbReference type="ChEBI" id="CHEBI:16526"/>
        <dbReference type="ChEBI" id="CHEBI:83099"/>
        <dbReference type="ChEBI" id="CHEBI:83111"/>
        <dbReference type="EC" id="1.2.4.1"/>
    </reaction>
</comment>
<evidence type="ECO:0000256" key="7">
    <source>
        <dbReference type="ARBA" id="ARBA00023052"/>
    </source>
</evidence>
<dbReference type="GO" id="GO:0004739">
    <property type="term" value="F:pyruvate dehydrogenase (acetyl-transferring) activity"/>
    <property type="evidence" value="ECO:0007669"/>
    <property type="project" value="UniProtKB-UniRule"/>
</dbReference>
<sequence>MATCSPILTRTPFSLPKRFLASDAKPQEMTVRDALNSAMEEEMHRDASVFLLGEEVARYNGAYKVTKGLLDKFGEDRVIDTPITEAGFTGLAVGAAFAGLRPICEFMTFNFAMQAIDQIINSAGKTHYMSAGGVQCPIVFRGPNGAAAGVAAQHSQDYTTWYGQIPGLKVVSPFSAEDARGLLKAAIRDPNPVVVLENEILYGYSFPLSEEALSEDFLLPIGKAKIERPGKDITIVSHAIGVDHALNAAKLLKDEGIEVEVINLRSIRPLDIDTVVASVKKTSRLVTVEGGFPAFGLGSEICAQIMESEAFDYLDAPVERVTGADIPTPYATHLESLAFPTPELIQKVAKRALYRT</sequence>
<dbReference type="Pfam" id="PF02779">
    <property type="entry name" value="Transket_pyr"/>
    <property type="match status" value="1"/>
</dbReference>
<comment type="subcellular location">
    <subcellularLocation>
        <location evidence="2">Mitochondrion</location>
    </subcellularLocation>
</comment>
<evidence type="ECO:0000313" key="12">
    <source>
        <dbReference type="EMBL" id="WFD20024.1"/>
    </source>
</evidence>
<evidence type="ECO:0000259" key="11">
    <source>
        <dbReference type="SMART" id="SM00861"/>
    </source>
</evidence>
<keyword evidence="4" id="KW-0809">Transit peptide</keyword>
<keyword evidence="7 10" id="KW-0786">Thiamine pyrophosphate</keyword>
<evidence type="ECO:0000256" key="2">
    <source>
        <dbReference type="ARBA" id="ARBA00004173"/>
    </source>
</evidence>
<comment type="cofactor">
    <cofactor evidence="1 10">
        <name>thiamine diphosphate</name>
        <dbReference type="ChEBI" id="CHEBI:58937"/>
    </cofactor>
</comment>